<dbReference type="AlphaFoldDB" id="A0A8S1HRV4"/>
<feature type="region of interest" description="Disordered" evidence="1">
    <location>
        <begin position="28"/>
        <end position="128"/>
    </location>
</feature>
<protein>
    <submittedName>
        <fullName evidence="3">Uncharacterized protein</fullName>
    </submittedName>
</protein>
<dbReference type="OrthoDB" id="5869318at2759"/>
<evidence type="ECO:0000256" key="1">
    <source>
        <dbReference type="SAM" id="MobiDB-lite"/>
    </source>
</evidence>
<sequence length="844" mass="91009">MLSCSFCEDGLELESHLHYRAFQPNHGGARHGGLMRPPQNITQFPALDHEPRGHGPPPSYRTSAATEDSWSTFSGSNQAMNKQRRSSWSNLVDVGDPTNNAKNPQAQKQPPPRPNPPPTNYSGSRTSSEMGIVSDIFTTYTGHRTPISEAITFIGHSKTGQPAPQRVYAVDPRLVSIPRPAGTLPSHSVAGSRAPSIIAAPIVSPGSKTVKTSVSIASTEKKRNRLQDILKWIKRPRNVLCCMCLLLLIIIAVVIAIVLSQVLPLPKNATFNWSPPNGIGNGQNVTSNIQMSTQQNNRIRFALQGSAPFKGNFINYYDFNTNQAIVVDQGLQANGRNLYCFVVPMDHQSMPNEQDVRRAAVNSVPRSKMMDGWMENWNWIPSPLQAGSSFNPPIPECQGARIVQLQPTGDQRNRRCTDCYDFCLPDYGVMRDQRKNENYLNIVRRNCFYLFVPEWRTYAQASTIEQNQQDFDNYYRTRQHMQVNYGAGTGPNESRWISLGTVPKTIGNATGNFVGAIGQAATDFRQQVFGGGSNQPQPQSGIIPPSVSQGYPGQQNYGPNSNTNSAFGPNSPGYNPNQPNNGYGGPNGFGNAVVQGQGYHPTVSGVVNLNGVNGNSGSNEYNRNSAFTANNGEGYGSNYPTGSNPNNLNSNLNSGYTGPNTQISSGNSGPNPTQMNGFGAQPSYMTSQYGFNENGQPIPRSISALGYGGSSSAASSNPGYGSANVNYSPGSQSIPPTGGVVAGSSGATLNEYGNPVSSSANAATPATALSSIRPTRWAARRPPPAIPNYRPDMAGQARAGSLGLANPTGYQPNVTPVDYNIPSYNQIRQDTIGRPRSVRVVKDH</sequence>
<evidence type="ECO:0000256" key="2">
    <source>
        <dbReference type="SAM" id="Phobius"/>
    </source>
</evidence>
<evidence type="ECO:0000313" key="3">
    <source>
        <dbReference type="EMBL" id="CAD6197957.1"/>
    </source>
</evidence>
<organism evidence="3 4">
    <name type="scientific">Caenorhabditis auriculariae</name>
    <dbReference type="NCBI Taxonomy" id="2777116"/>
    <lineage>
        <taxon>Eukaryota</taxon>
        <taxon>Metazoa</taxon>
        <taxon>Ecdysozoa</taxon>
        <taxon>Nematoda</taxon>
        <taxon>Chromadorea</taxon>
        <taxon>Rhabditida</taxon>
        <taxon>Rhabditina</taxon>
        <taxon>Rhabditomorpha</taxon>
        <taxon>Rhabditoidea</taxon>
        <taxon>Rhabditidae</taxon>
        <taxon>Peloderinae</taxon>
        <taxon>Caenorhabditis</taxon>
    </lineage>
</organism>
<feature type="compositionally biased region" description="Polar residues" evidence="1">
    <location>
        <begin position="60"/>
        <end position="90"/>
    </location>
</feature>
<proteinExistence type="predicted"/>
<gene>
    <name evidence="3" type="ORF">CAUJ_LOCUS13864</name>
</gene>
<feature type="compositionally biased region" description="Polar residues" evidence="1">
    <location>
        <begin position="683"/>
        <end position="695"/>
    </location>
</feature>
<keyword evidence="2" id="KW-0472">Membrane</keyword>
<feature type="compositionally biased region" description="Polar residues" evidence="1">
    <location>
        <begin position="551"/>
        <end position="567"/>
    </location>
</feature>
<dbReference type="Proteomes" id="UP000835052">
    <property type="component" value="Unassembled WGS sequence"/>
</dbReference>
<evidence type="ECO:0000313" key="4">
    <source>
        <dbReference type="Proteomes" id="UP000835052"/>
    </source>
</evidence>
<reference evidence="3" key="1">
    <citation type="submission" date="2020-10" db="EMBL/GenBank/DDBJ databases">
        <authorList>
            <person name="Kikuchi T."/>
        </authorList>
    </citation>
    <scope>NUCLEOTIDE SEQUENCE</scope>
    <source>
        <strain evidence="3">NKZ352</strain>
    </source>
</reference>
<keyword evidence="2" id="KW-0812">Transmembrane</keyword>
<feature type="compositionally biased region" description="Low complexity" evidence="1">
    <location>
        <begin position="568"/>
        <end position="581"/>
    </location>
</feature>
<feature type="compositionally biased region" description="Polar residues" evidence="1">
    <location>
        <begin position="655"/>
        <end position="676"/>
    </location>
</feature>
<accession>A0A8S1HRV4</accession>
<feature type="transmembrane region" description="Helical" evidence="2">
    <location>
        <begin position="239"/>
        <end position="259"/>
    </location>
</feature>
<feature type="region of interest" description="Disordered" evidence="1">
    <location>
        <begin position="527"/>
        <end position="596"/>
    </location>
</feature>
<keyword evidence="4" id="KW-1185">Reference proteome</keyword>
<comment type="caution">
    <text evidence="3">The sequence shown here is derived from an EMBL/GenBank/DDBJ whole genome shotgun (WGS) entry which is preliminary data.</text>
</comment>
<feature type="compositionally biased region" description="Polar residues" evidence="1">
    <location>
        <begin position="620"/>
        <end position="631"/>
    </location>
</feature>
<feature type="compositionally biased region" description="Low complexity" evidence="1">
    <location>
        <begin position="534"/>
        <end position="549"/>
    </location>
</feature>
<name>A0A8S1HRV4_9PELO</name>
<keyword evidence="2" id="KW-1133">Transmembrane helix</keyword>
<feature type="compositionally biased region" description="Low complexity" evidence="1">
    <location>
        <begin position="643"/>
        <end position="654"/>
    </location>
</feature>
<feature type="compositionally biased region" description="Pro residues" evidence="1">
    <location>
        <begin position="109"/>
        <end position="119"/>
    </location>
</feature>
<feature type="region of interest" description="Disordered" evidence="1">
    <location>
        <begin position="620"/>
        <end position="697"/>
    </location>
</feature>
<feature type="compositionally biased region" description="Low complexity" evidence="1">
    <location>
        <begin position="98"/>
        <end position="108"/>
    </location>
</feature>
<dbReference type="EMBL" id="CAJGYM010000110">
    <property type="protein sequence ID" value="CAD6197957.1"/>
    <property type="molecule type" value="Genomic_DNA"/>
</dbReference>